<keyword evidence="9 10" id="KW-0472">Membrane</keyword>
<keyword evidence="8 10" id="KW-0333">Golgi apparatus</keyword>
<evidence type="ECO:0000256" key="10">
    <source>
        <dbReference type="RuleBase" id="RU363063"/>
    </source>
</evidence>
<dbReference type="PANTHER" id="PTHR11214:SF376">
    <property type="entry name" value="HEXOSYLTRANSFERASE"/>
    <property type="match status" value="1"/>
</dbReference>
<dbReference type="InterPro" id="IPR002659">
    <property type="entry name" value="Glyco_trans_31"/>
</dbReference>
<feature type="transmembrane region" description="Helical" evidence="10">
    <location>
        <begin position="87"/>
        <end position="106"/>
    </location>
</feature>
<comment type="subcellular location">
    <subcellularLocation>
        <location evidence="1 10">Golgi apparatus membrane</location>
        <topology evidence="1 10">Single-pass type II membrane protein</topology>
    </subcellularLocation>
</comment>
<keyword evidence="7 10" id="KW-1133">Transmembrane helix</keyword>
<proteinExistence type="inferred from homology"/>
<protein>
    <recommendedName>
        <fullName evidence="10">Hexosyltransferase</fullName>
        <ecNumber evidence="10">2.4.1.-</ecNumber>
    </recommendedName>
</protein>
<dbReference type="Proteomes" id="UP000829291">
    <property type="component" value="Chromosome 2"/>
</dbReference>
<evidence type="ECO:0000256" key="4">
    <source>
        <dbReference type="ARBA" id="ARBA00022679"/>
    </source>
</evidence>
<evidence type="ECO:0000256" key="9">
    <source>
        <dbReference type="ARBA" id="ARBA00023136"/>
    </source>
</evidence>
<keyword evidence="11" id="KW-1185">Reference proteome</keyword>
<evidence type="ECO:0000313" key="12">
    <source>
        <dbReference type="RefSeq" id="XP_046585989.1"/>
    </source>
</evidence>
<dbReference type="EC" id="2.4.1.-" evidence="10"/>
<evidence type="ECO:0000256" key="1">
    <source>
        <dbReference type="ARBA" id="ARBA00004323"/>
    </source>
</evidence>
<evidence type="ECO:0000256" key="3">
    <source>
        <dbReference type="ARBA" id="ARBA00022676"/>
    </source>
</evidence>
<evidence type="ECO:0000256" key="5">
    <source>
        <dbReference type="ARBA" id="ARBA00022692"/>
    </source>
</evidence>
<evidence type="ECO:0000256" key="6">
    <source>
        <dbReference type="ARBA" id="ARBA00022968"/>
    </source>
</evidence>
<comment type="similarity">
    <text evidence="2 10">Belongs to the glycosyltransferase 31 family.</text>
</comment>
<dbReference type="PANTHER" id="PTHR11214">
    <property type="entry name" value="BETA-1,3-N-ACETYLGLUCOSAMINYLTRANSFERASE"/>
    <property type="match status" value="1"/>
</dbReference>
<evidence type="ECO:0000256" key="8">
    <source>
        <dbReference type="ARBA" id="ARBA00023034"/>
    </source>
</evidence>
<organism evidence="11 12">
    <name type="scientific">Neodiprion lecontei</name>
    <name type="common">Redheaded pine sawfly</name>
    <dbReference type="NCBI Taxonomy" id="441921"/>
    <lineage>
        <taxon>Eukaryota</taxon>
        <taxon>Metazoa</taxon>
        <taxon>Ecdysozoa</taxon>
        <taxon>Arthropoda</taxon>
        <taxon>Hexapoda</taxon>
        <taxon>Insecta</taxon>
        <taxon>Pterygota</taxon>
        <taxon>Neoptera</taxon>
        <taxon>Endopterygota</taxon>
        <taxon>Hymenoptera</taxon>
        <taxon>Tenthredinoidea</taxon>
        <taxon>Diprionidae</taxon>
        <taxon>Diprioninae</taxon>
        <taxon>Neodiprion</taxon>
    </lineage>
</organism>
<dbReference type="Pfam" id="PF01762">
    <property type="entry name" value="Galactosyl_T"/>
    <property type="match status" value="1"/>
</dbReference>
<reference evidence="12" key="1">
    <citation type="submission" date="2025-08" db="UniProtKB">
        <authorList>
            <consortium name="RefSeq"/>
        </authorList>
    </citation>
    <scope>IDENTIFICATION</scope>
    <source>
        <tissue evidence="12">Thorax and Abdomen</tissue>
    </source>
</reference>
<evidence type="ECO:0000313" key="11">
    <source>
        <dbReference type="Proteomes" id="UP000829291"/>
    </source>
</evidence>
<evidence type="ECO:0000256" key="2">
    <source>
        <dbReference type="ARBA" id="ARBA00008661"/>
    </source>
</evidence>
<sequence>MRKKRSGYCGSCSSRAVVRFFHVRCGSLCFSSFQCAEMFFVLMNRLEFNTFTINSATAKFILPENSGVMTGHRYNLCINGRPSSKRIFVTVCFIMCPICTILLLNVHTPDFKQYTSSTNLSPAYYLTNTVNSPLSTKDDFPVTHPSNDETTLINLTNFQFTINHDPCKNSQPLIVGLIHSAPKNYAKRMTIRETWGNKVHGITVLFFVGMTSDLQSKLEEEDKTYGDIVQGNFVDSYRNLTYKHVMLLKWAKYHCPNVKYVLKLDDDVVVNTPAMLGFMARNMSLWGTNRVMHCSPASCRTPQRKAGLKWMVTQDEYPEKMYPAYCLGWVIIYTIDTAILLYEEAQRTPYFWIDDVHVTGIVANKVNLTYTLLNSQILRHKRLADFIKSPKATVDFLIAGPELSEADSRALWKAIVSTLT</sequence>
<keyword evidence="5 10" id="KW-0812">Transmembrane</keyword>
<dbReference type="GeneID" id="107216473"/>
<dbReference type="RefSeq" id="XP_046585989.1">
    <property type="nucleotide sequence ID" value="XM_046730033.1"/>
</dbReference>
<keyword evidence="6 10" id="KW-0735">Signal-anchor</keyword>
<evidence type="ECO:0000256" key="7">
    <source>
        <dbReference type="ARBA" id="ARBA00022989"/>
    </source>
</evidence>
<keyword evidence="4" id="KW-0808">Transferase</keyword>
<accession>A0ABM3FD95</accession>
<keyword evidence="3 10" id="KW-0328">Glycosyltransferase</keyword>
<name>A0ABM3FD95_NEOLC</name>
<dbReference type="Gene3D" id="3.90.550.50">
    <property type="match status" value="1"/>
</dbReference>
<gene>
    <name evidence="12" type="primary">LOC107216473</name>
</gene>